<protein>
    <recommendedName>
        <fullName evidence="3">DNA mismatch repair protein MutS connector domain-containing protein</fullName>
    </recommendedName>
</protein>
<dbReference type="ExpressionAtlas" id="A0A178VQD9">
    <property type="expression patterns" value="baseline and differential"/>
</dbReference>
<dbReference type="InterPro" id="IPR007860">
    <property type="entry name" value="DNA_mmatch_repair_MutS_con_dom"/>
</dbReference>
<evidence type="ECO:0000256" key="1">
    <source>
        <dbReference type="SAM" id="MobiDB-lite"/>
    </source>
</evidence>
<organism evidence="4 5">
    <name type="scientific">Arabidopsis thaliana</name>
    <name type="common">Mouse-ear cress</name>
    <dbReference type="NCBI Taxonomy" id="3702"/>
    <lineage>
        <taxon>Eukaryota</taxon>
        <taxon>Viridiplantae</taxon>
        <taxon>Streptophyta</taxon>
        <taxon>Embryophyta</taxon>
        <taxon>Tracheophyta</taxon>
        <taxon>Spermatophyta</taxon>
        <taxon>Magnoliopsida</taxon>
        <taxon>eudicotyledons</taxon>
        <taxon>Gunneridae</taxon>
        <taxon>Pentapetalae</taxon>
        <taxon>rosids</taxon>
        <taxon>malvids</taxon>
        <taxon>Brassicales</taxon>
        <taxon>Brassicaceae</taxon>
        <taxon>Camelineae</taxon>
        <taxon>Arabidopsis</taxon>
    </lineage>
</organism>
<dbReference type="Pfam" id="PF05188">
    <property type="entry name" value="MutS_II"/>
    <property type="match status" value="1"/>
</dbReference>
<feature type="signal peptide" evidence="2">
    <location>
        <begin position="1"/>
        <end position="29"/>
    </location>
</feature>
<name>A0A178VQD9_ARATH</name>
<proteinExistence type="predicted"/>
<dbReference type="Proteomes" id="UP000078284">
    <property type="component" value="Chromosome 3"/>
</dbReference>
<dbReference type="GO" id="GO:0030983">
    <property type="term" value="F:mismatched DNA binding"/>
    <property type="evidence" value="ECO:0007669"/>
    <property type="project" value="InterPro"/>
</dbReference>
<comment type="caution">
    <text evidence="4">The sequence shown here is derived from an EMBL/GenBank/DDBJ whole genome shotgun (WGS) entry which is preliminary data.</text>
</comment>
<feature type="chain" id="PRO_5008095209" description="DNA mismatch repair protein MutS connector domain-containing protein" evidence="2">
    <location>
        <begin position="30"/>
        <end position="497"/>
    </location>
</feature>
<evidence type="ECO:0000313" key="5">
    <source>
        <dbReference type="Proteomes" id="UP000078284"/>
    </source>
</evidence>
<feature type="region of interest" description="Disordered" evidence="1">
    <location>
        <begin position="57"/>
        <end position="88"/>
    </location>
</feature>
<dbReference type="GO" id="GO:0006298">
    <property type="term" value="P:mismatch repair"/>
    <property type="evidence" value="ECO:0007669"/>
    <property type="project" value="InterPro"/>
</dbReference>
<feature type="compositionally biased region" description="Basic and acidic residues" evidence="1">
    <location>
        <begin position="178"/>
        <end position="190"/>
    </location>
</feature>
<sequence length="497" mass="55230">MTNSAMGRKYVVLGLAVCLFLSSFNEVSCQAEGGIESSNSEFQGSFLEEGEVEAKFTKIESESQSSSSEQNTKLSMSEENQEDSFDVDKFIESEAVSSREELGQSSSMDEVNRDLEAILDSLNKRDGSDDISKVGESMDAAGIADERRQRLEDIERKLKAAAATNIVVEDGTSKRKSKVEETQEVVKFESESSSASSESRRQSSSSYNSFNKGTGGSEMLGSLGISQSGSWRCYNQDKNGVSEEEDTSIVIPKYDIDSIIKEESTSQGSSSKTSSLIASLTKIVEKHRKEKWSSGVSVSVTKGASSTQTSETVEKLKVTLKKYRGLSARELVARSDFEEILATAARYEELSSASVSHISRLSMYRSVIKEGIKASQRVQLAYARTRLLKEMAVEKQKNVDAELALVKALAERGDMLYVKIFAIKKLISKLEAEKYEVDMTFEKTVANLSRVIEEASQAYEEYHVVVRKWKEEQASEEFSREAIERVEMVWVEFLSTL</sequence>
<dbReference type="GO" id="GO:0005524">
    <property type="term" value="F:ATP binding"/>
    <property type="evidence" value="ECO:0007669"/>
    <property type="project" value="InterPro"/>
</dbReference>
<gene>
    <name evidence="4" type="ordered locus">AXX17_At3g16750</name>
</gene>
<dbReference type="EMBL" id="LUHQ01000003">
    <property type="protein sequence ID" value="OAP07102.1"/>
    <property type="molecule type" value="Genomic_DNA"/>
</dbReference>
<reference evidence="5" key="1">
    <citation type="journal article" date="2016" name="Proc. Natl. Acad. Sci. U.S.A.">
        <title>Chromosome-level assembly of Arabidopsis thaliana Ler reveals the extent of translocation and inversion polymorphisms.</title>
        <authorList>
            <person name="Zapata L."/>
            <person name="Ding J."/>
            <person name="Willing E.M."/>
            <person name="Hartwig B."/>
            <person name="Bezdan D."/>
            <person name="Jiao W.B."/>
            <person name="Patel V."/>
            <person name="Velikkakam James G."/>
            <person name="Koornneef M."/>
            <person name="Ossowski S."/>
            <person name="Schneeberger K."/>
        </authorList>
    </citation>
    <scope>NUCLEOTIDE SEQUENCE [LARGE SCALE GENOMIC DNA]</scope>
    <source>
        <strain evidence="5">cv. Landsberg erecta</strain>
    </source>
</reference>
<accession>A0A178VQD9</accession>
<evidence type="ECO:0000256" key="2">
    <source>
        <dbReference type="SAM" id="SignalP"/>
    </source>
</evidence>
<feature type="domain" description="DNA mismatch repair protein MutS connector" evidence="3">
    <location>
        <begin position="277"/>
        <end position="420"/>
    </location>
</feature>
<feature type="region of interest" description="Disordered" evidence="1">
    <location>
        <begin position="162"/>
        <end position="213"/>
    </location>
</feature>
<keyword evidence="2" id="KW-0732">Signal</keyword>
<evidence type="ECO:0000313" key="4">
    <source>
        <dbReference type="EMBL" id="OAP07102.1"/>
    </source>
</evidence>
<feature type="compositionally biased region" description="Low complexity" evidence="1">
    <location>
        <begin position="191"/>
        <end position="206"/>
    </location>
</feature>
<evidence type="ECO:0000259" key="3">
    <source>
        <dbReference type="Pfam" id="PF05188"/>
    </source>
</evidence>
<dbReference type="AlphaFoldDB" id="A0A178VQD9"/>